<protein>
    <recommendedName>
        <fullName evidence="2">VPS9 domain-containing protein</fullName>
    </recommendedName>
</protein>
<feature type="compositionally biased region" description="Polar residues" evidence="1">
    <location>
        <begin position="393"/>
        <end position="409"/>
    </location>
</feature>
<dbReference type="Pfam" id="PF02204">
    <property type="entry name" value="VPS9"/>
    <property type="match status" value="1"/>
</dbReference>
<dbReference type="InterPro" id="IPR003123">
    <property type="entry name" value="VPS9"/>
</dbReference>
<evidence type="ECO:0000259" key="2">
    <source>
        <dbReference type="PROSITE" id="PS51205"/>
    </source>
</evidence>
<dbReference type="Gene3D" id="1.20.1050.80">
    <property type="entry name" value="VPS9 domain"/>
    <property type="match status" value="1"/>
</dbReference>
<organism evidence="3 4">
    <name type="scientific">Batillaria attramentaria</name>
    <dbReference type="NCBI Taxonomy" id="370345"/>
    <lineage>
        <taxon>Eukaryota</taxon>
        <taxon>Metazoa</taxon>
        <taxon>Spiralia</taxon>
        <taxon>Lophotrochozoa</taxon>
        <taxon>Mollusca</taxon>
        <taxon>Gastropoda</taxon>
        <taxon>Caenogastropoda</taxon>
        <taxon>Sorbeoconcha</taxon>
        <taxon>Cerithioidea</taxon>
        <taxon>Batillariidae</taxon>
        <taxon>Batillaria</taxon>
    </lineage>
</organism>
<evidence type="ECO:0000313" key="4">
    <source>
        <dbReference type="Proteomes" id="UP001519460"/>
    </source>
</evidence>
<dbReference type="AlphaFoldDB" id="A0ABD0JK18"/>
<keyword evidence="4" id="KW-1185">Reference proteome</keyword>
<proteinExistence type="predicted"/>
<dbReference type="InterPro" id="IPR051248">
    <property type="entry name" value="UPF0507/Ank_repeat_27"/>
</dbReference>
<feature type="domain" description="VPS9" evidence="2">
    <location>
        <begin position="230"/>
        <end position="382"/>
    </location>
</feature>
<dbReference type="InterPro" id="IPR037191">
    <property type="entry name" value="VPS9_dom_sf"/>
</dbReference>
<evidence type="ECO:0000256" key="1">
    <source>
        <dbReference type="SAM" id="MobiDB-lite"/>
    </source>
</evidence>
<name>A0ABD0JK18_9CAEN</name>
<dbReference type="PANTHER" id="PTHR24170">
    <property type="entry name" value="ANKYRIN REPEAT DOMAIN-CONTAINING PROTEIN 27"/>
    <property type="match status" value="1"/>
</dbReference>
<feature type="compositionally biased region" description="Low complexity" evidence="1">
    <location>
        <begin position="435"/>
        <end position="452"/>
    </location>
</feature>
<comment type="caution">
    <text evidence="3">The sequence shown here is derived from an EMBL/GenBank/DDBJ whole genome shotgun (WGS) entry which is preliminary data.</text>
</comment>
<reference evidence="3 4" key="1">
    <citation type="journal article" date="2023" name="Sci. Data">
        <title>Genome assembly of the Korean intertidal mud-creeper Batillaria attramentaria.</title>
        <authorList>
            <person name="Patra A.K."/>
            <person name="Ho P.T."/>
            <person name="Jun S."/>
            <person name="Lee S.J."/>
            <person name="Kim Y."/>
            <person name="Won Y.J."/>
        </authorList>
    </citation>
    <scope>NUCLEOTIDE SEQUENCE [LARGE SCALE GENOMIC DNA]</scope>
    <source>
        <strain evidence="3">Wonlab-2016</strain>
    </source>
</reference>
<sequence length="528" mass="58687">MACDVDELDINPFFRALQAKFSDLYDQAQKKCYTICIPQSSTICESGINTDFAETHILKPSPYFKGELLTSHSQNPKSVTFEESGQYLTTGAGFASELRVKIISEELAYNKEYKQYRILILNQPLDPKFQKQTPAEGEEAGKRLHTALERVDQGVRLFSRNYMVLPDYLTDAASRLEDLCTDAVELCLRQADRKLASDLMWRDVLGAAVESYILGGVHEKVFEVVCTRFAEDDQYLVSKIQSQLQGISAKSLGIKSKFACPLPTAVAELKRLDDLTTPREQLYCLKSVIDNITAGITSHLARDNPPHLAALSQDEPCLTSDDLIPIMVSVIAQTSCPHLQSHVFYMENFVWASSAKDDLSYCLVTFKAAVQYILSTDFSHLPRKHVHKKQVSLDRQTSSGADRLSVTNGHRSHDRSPSPRYGYDSPCYTPSPRYSPVVTASAGSGSSTPAPSDRLDRQLSRISRALEQTSVGEGHGQKEQKVKSIFGAKYDVPVALEVAARSRTSPQLGDFLSSLQDDFMDQPFGKQA</sequence>
<dbReference type="PROSITE" id="PS51205">
    <property type="entry name" value="VPS9"/>
    <property type="match status" value="1"/>
</dbReference>
<evidence type="ECO:0000313" key="3">
    <source>
        <dbReference type="EMBL" id="KAK7475050.1"/>
    </source>
</evidence>
<feature type="region of interest" description="Disordered" evidence="1">
    <location>
        <begin position="388"/>
        <end position="455"/>
    </location>
</feature>
<dbReference type="SUPFAM" id="SSF109993">
    <property type="entry name" value="VPS9 domain"/>
    <property type="match status" value="1"/>
</dbReference>
<dbReference type="PANTHER" id="PTHR24170:SF1">
    <property type="entry name" value="DOMAIN PROTEIN, PUTATIVE (AFU_ORTHOLOGUE AFUA_1G09870)-RELATED"/>
    <property type="match status" value="1"/>
</dbReference>
<gene>
    <name evidence="3" type="ORF">BaRGS_00033731</name>
</gene>
<dbReference type="SMART" id="SM00167">
    <property type="entry name" value="VPS9"/>
    <property type="match status" value="1"/>
</dbReference>
<accession>A0ABD0JK18</accession>
<dbReference type="Proteomes" id="UP001519460">
    <property type="component" value="Unassembled WGS sequence"/>
</dbReference>
<dbReference type="EMBL" id="JACVVK020000417">
    <property type="protein sequence ID" value="KAK7475050.1"/>
    <property type="molecule type" value="Genomic_DNA"/>
</dbReference>